<dbReference type="InterPro" id="IPR033130">
    <property type="entry name" value="RNase_T2_His_AS_2"/>
</dbReference>
<dbReference type="AlphaFoldDB" id="A0A183JZ95"/>
<dbReference type="STRING" id="6186.A0A183JZ95"/>
<dbReference type="GO" id="GO:0006401">
    <property type="term" value="P:RNA catabolic process"/>
    <property type="evidence" value="ECO:0007669"/>
    <property type="project" value="TreeGrafter"/>
</dbReference>
<dbReference type="PANTHER" id="PTHR11240:SF22">
    <property type="entry name" value="RIBONUCLEASE T2"/>
    <property type="match status" value="1"/>
</dbReference>
<dbReference type="InterPro" id="IPR001568">
    <property type="entry name" value="RNase_T2-like"/>
</dbReference>
<dbReference type="PROSITE" id="PS00531">
    <property type="entry name" value="RNASE_T2_2"/>
    <property type="match status" value="1"/>
</dbReference>
<feature type="compositionally biased region" description="Polar residues" evidence="3">
    <location>
        <begin position="181"/>
        <end position="194"/>
    </location>
</feature>
<reference evidence="6" key="1">
    <citation type="submission" date="2016-06" db="UniProtKB">
        <authorList>
            <consortium name="WormBaseParasite"/>
        </authorList>
    </citation>
    <scope>IDENTIFICATION</scope>
</reference>
<dbReference type="Gene3D" id="3.90.730.10">
    <property type="entry name" value="Ribonuclease T2-like"/>
    <property type="match status" value="1"/>
</dbReference>
<dbReference type="PANTHER" id="PTHR11240">
    <property type="entry name" value="RIBONUCLEASE T2"/>
    <property type="match status" value="1"/>
</dbReference>
<comment type="similarity">
    <text evidence="1 2">Belongs to the RNase T2 family.</text>
</comment>
<sequence length="194" mass="22123">MRAQPKDFPEKQPQCAVKEQFDIKKLENLLSDLKKLWPSLSNYESPESFWKHEFNRHGRCATEDPAIVNQHGYFKFGIDLMKKLHLLEKLIKNGIKPDQSKQYEKGVGRLEEVRICLNVSHNYMDCPVPGVCPNEYTFALSSESFKYFKCGDIGHIQLACNTTVHSTANNAKMRNCDPVKSGNSNDHLSLSTTS</sequence>
<dbReference type="GO" id="GO:0005576">
    <property type="term" value="C:extracellular region"/>
    <property type="evidence" value="ECO:0007669"/>
    <property type="project" value="TreeGrafter"/>
</dbReference>
<evidence type="ECO:0000313" key="4">
    <source>
        <dbReference type="EMBL" id="VDP29029.1"/>
    </source>
</evidence>
<feature type="region of interest" description="Disordered" evidence="3">
    <location>
        <begin position="174"/>
        <end position="194"/>
    </location>
</feature>
<gene>
    <name evidence="4" type="ORF">SCUD_LOCUS8053</name>
</gene>
<dbReference type="InterPro" id="IPR036430">
    <property type="entry name" value="RNase_T2-like_sf"/>
</dbReference>
<dbReference type="Proteomes" id="UP000279833">
    <property type="component" value="Unassembled WGS sequence"/>
</dbReference>
<evidence type="ECO:0000256" key="3">
    <source>
        <dbReference type="SAM" id="MobiDB-lite"/>
    </source>
</evidence>
<evidence type="ECO:0000313" key="5">
    <source>
        <dbReference type="Proteomes" id="UP000279833"/>
    </source>
</evidence>
<accession>A0A183JZ95</accession>
<organism evidence="6">
    <name type="scientific">Schistosoma curassoni</name>
    <dbReference type="NCBI Taxonomy" id="6186"/>
    <lineage>
        <taxon>Eukaryota</taxon>
        <taxon>Metazoa</taxon>
        <taxon>Spiralia</taxon>
        <taxon>Lophotrochozoa</taxon>
        <taxon>Platyhelminthes</taxon>
        <taxon>Trematoda</taxon>
        <taxon>Digenea</taxon>
        <taxon>Strigeidida</taxon>
        <taxon>Schistosomatoidea</taxon>
        <taxon>Schistosomatidae</taxon>
        <taxon>Schistosoma</taxon>
    </lineage>
</organism>
<name>A0A183JZ95_9TREM</name>
<dbReference type="Pfam" id="PF00445">
    <property type="entry name" value="Ribonuclease_T2"/>
    <property type="match status" value="1"/>
</dbReference>
<dbReference type="GO" id="GO:0003723">
    <property type="term" value="F:RNA binding"/>
    <property type="evidence" value="ECO:0007669"/>
    <property type="project" value="InterPro"/>
</dbReference>
<evidence type="ECO:0000256" key="1">
    <source>
        <dbReference type="ARBA" id="ARBA00007469"/>
    </source>
</evidence>
<dbReference type="EMBL" id="UZAK01032582">
    <property type="protein sequence ID" value="VDP29029.1"/>
    <property type="molecule type" value="Genomic_DNA"/>
</dbReference>
<evidence type="ECO:0000313" key="6">
    <source>
        <dbReference type="WBParaSite" id="SCUD_0000805301-mRNA-1"/>
    </source>
</evidence>
<reference evidence="4 5" key="2">
    <citation type="submission" date="2018-11" db="EMBL/GenBank/DDBJ databases">
        <authorList>
            <consortium name="Pathogen Informatics"/>
        </authorList>
    </citation>
    <scope>NUCLEOTIDE SEQUENCE [LARGE SCALE GENOMIC DNA]</scope>
    <source>
        <strain evidence="4">Dakar</strain>
        <strain evidence="5">Dakar, Senegal</strain>
    </source>
</reference>
<protein>
    <submittedName>
        <fullName evidence="6">Ribonuclease T(2)</fullName>
    </submittedName>
</protein>
<dbReference type="GO" id="GO:0033897">
    <property type="term" value="F:ribonuclease T2 activity"/>
    <property type="evidence" value="ECO:0007669"/>
    <property type="project" value="InterPro"/>
</dbReference>
<proteinExistence type="inferred from homology"/>
<keyword evidence="5" id="KW-1185">Reference proteome</keyword>
<dbReference type="SUPFAM" id="SSF55895">
    <property type="entry name" value="Ribonuclease Rh-like"/>
    <property type="match status" value="1"/>
</dbReference>
<evidence type="ECO:0000256" key="2">
    <source>
        <dbReference type="RuleBase" id="RU004328"/>
    </source>
</evidence>
<dbReference type="WBParaSite" id="SCUD_0000805301-mRNA-1">
    <property type="protein sequence ID" value="SCUD_0000805301-mRNA-1"/>
    <property type="gene ID" value="SCUD_0000805301"/>
</dbReference>